<accession>A0ABU0XDR7</accession>
<proteinExistence type="predicted"/>
<dbReference type="RefSeq" id="WP_308488198.1">
    <property type="nucleotide sequence ID" value="NZ_JAVFCB010000002.1"/>
</dbReference>
<keyword evidence="3" id="KW-1185">Reference proteome</keyword>
<sequence>MNTWSEITDGTAIGPVVPVIVGGIVLATLYALWSDQDGVMVDPVLHEHADALSGVQALALADALREVGGIQPPA</sequence>
<feature type="transmembrane region" description="Helical" evidence="1">
    <location>
        <begin position="12"/>
        <end position="33"/>
    </location>
</feature>
<protein>
    <submittedName>
        <fullName evidence="2">Uncharacterized protein</fullName>
    </submittedName>
</protein>
<comment type="caution">
    <text evidence="2">The sequence shown here is derived from an EMBL/GenBank/DDBJ whole genome shotgun (WGS) entry which is preliminary data.</text>
</comment>
<reference evidence="2 3" key="1">
    <citation type="submission" date="2023-08" db="EMBL/GenBank/DDBJ databases">
        <title>Microbacterium sp. nov., isolated from a waste landfill.</title>
        <authorList>
            <person name="Wen W."/>
        </authorList>
    </citation>
    <scope>NUCLEOTIDE SEQUENCE [LARGE SCALE GENOMIC DNA]</scope>
    <source>
        <strain evidence="2 3">ASV81</strain>
    </source>
</reference>
<gene>
    <name evidence="2" type="ORF">RBR11_04990</name>
</gene>
<dbReference type="EMBL" id="JAVFCB010000002">
    <property type="protein sequence ID" value="MDQ4213264.1"/>
    <property type="molecule type" value="Genomic_DNA"/>
</dbReference>
<keyword evidence="1" id="KW-1133">Transmembrane helix</keyword>
<evidence type="ECO:0000256" key="1">
    <source>
        <dbReference type="SAM" id="Phobius"/>
    </source>
</evidence>
<name>A0ABU0XDR7_9MICO</name>
<keyword evidence="1" id="KW-0472">Membrane</keyword>
<evidence type="ECO:0000313" key="2">
    <source>
        <dbReference type="EMBL" id="MDQ4213264.1"/>
    </source>
</evidence>
<organism evidence="2 3">
    <name type="scientific">Microbacterium capsulatum</name>
    <dbReference type="NCBI Taxonomy" id="3041921"/>
    <lineage>
        <taxon>Bacteria</taxon>
        <taxon>Bacillati</taxon>
        <taxon>Actinomycetota</taxon>
        <taxon>Actinomycetes</taxon>
        <taxon>Micrococcales</taxon>
        <taxon>Microbacteriaceae</taxon>
        <taxon>Microbacterium</taxon>
    </lineage>
</organism>
<evidence type="ECO:0000313" key="3">
    <source>
        <dbReference type="Proteomes" id="UP001230289"/>
    </source>
</evidence>
<dbReference type="Proteomes" id="UP001230289">
    <property type="component" value="Unassembled WGS sequence"/>
</dbReference>
<keyword evidence="1" id="KW-0812">Transmembrane</keyword>